<keyword evidence="3" id="KW-1185">Reference proteome</keyword>
<evidence type="ECO:0000256" key="1">
    <source>
        <dbReference type="SAM" id="SignalP"/>
    </source>
</evidence>
<dbReference type="PROSITE" id="PS51257">
    <property type="entry name" value="PROKAR_LIPOPROTEIN"/>
    <property type="match status" value="1"/>
</dbReference>
<dbReference type="EMBL" id="JBHRST010000008">
    <property type="protein sequence ID" value="MFC3097451.1"/>
    <property type="molecule type" value="Genomic_DNA"/>
</dbReference>
<feature type="chain" id="PRO_5045297479" description="Cytochrome c" evidence="1">
    <location>
        <begin position="18"/>
        <end position="165"/>
    </location>
</feature>
<organism evidence="2 3">
    <name type="scientific">Alteraurantiacibacter palmitatis</name>
    <dbReference type="NCBI Taxonomy" id="2054628"/>
    <lineage>
        <taxon>Bacteria</taxon>
        <taxon>Pseudomonadati</taxon>
        <taxon>Pseudomonadota</taxon>
        <taxon>Alphaproteobacteria</taxon>
        <taxon>Sphingomonadales</taxon>
        <taxon>Erythrobacteraceae</taxon>
        <taxon>Alteraurantiacibacter</taxon>
    </lineage>
</organism>
<evidence type="ECO:0000313" key="3">
    <source>
        <dbReference type="Proteomes" id="UP001595456"/>
    </source>
</evidence>
<dbReference type="RefSeq" id="WP_336926257.1">
    <property type="nucleotide sequence ID" value="NZ_JBANRO010000006.1"/>
</dbReference>
<name>A0ABV7E6M7_9SPHN</name>
<dbReference type="InterPro" id="IPR010980">
    <property type="entry name" value="Cyt_c/b562"/>
</dbReference>
<proteinExistence type="predicted"/>
<dbReference type="SUPFAM" id="SSF47175">
    <property type="entry name" value="Cytochromes"/>
    <property type="match status" value="1"/>
</dbReference>
<feature type="signal peptide" evidence="1">
    <location>
        <begin position="1"/>
        <end position="17"/>
    </location>
</feature>
<keyword evidence="1" id="KW-0732">Signal</keyword>
<evidence type="ECO:0000313" key="2">
    <source>
        <dbReference type="EMBL" id="MFC3097451.1"/>
    </source>
</evidence>
<evidence type="ECO:0008006" key="4">
    <source>
        <dbReference type="Google" id="ProtNLM"/>
    </source>
</evidence>
<reference evidence="3" key="1">
    <citation type="journal article" date="2019" name="Int. J. Syst. Evol. Microbiol.">
        <title>The Global Catalogue of Microorganisms (GCM) 10K type strain sequencing project: providing services to taxonomists for standard genome sequencing and annotation.</title>
        <authorList>
            <consortium name="The Broad Institute Genomics Platform"/>
            <consortium name="The Broad Institute Genome Sequencing Center for Infectious Disease"/>
            <person name="Wu L."/>
            <person name="Ma J."/>
        </authorList>
    </citation>
    <scope>NUCLEOTIDE SEQUENCE [LARGE SCALE GENOMIC DNA]</scope>
    <source>
        <strain evidence="3">KCTC 52607</strain>
    </source>
</reference>
<protein>
    <recommendedName>
        <fullName evidence="4">Cytochrome c</fullName>
    </recommendedName>
</protein>
<sequence length="165" mass="17551">MIKYAIAVLAAPVVVLAACSEAPPEMPYGTPQQFMANHVQPTAEVYWNAVGSVSELVEGEPVFREFRPETDEDWAKVAAAAVSLREFGAALATPAYANGRGSDWMAFAQGMQDVSRLAEQAALNKDPDAVFEVGGTLYNVCTACHQVYPPAELPAGTSVDDLAQS</sequence>
<gene>
    <name evidence="2" type="ORF">ACFODU_06500</name>
</gene>
<comment type="caution">
    <text evidence="2">The sequence shown here is derived from an EMBL/GenBank/DDBJ whole genome shotgun (WGS) entry which is preliminary data.</text>
</comment>
<accession>A0ABV7E6M7</accession>
<dbReference type="Proteomes" id="UP001595456">
    <property type="component" value="Unassembled WGS sequence"/>
</dbReference>